<dbReference type="EMBL" id="HBUF01249918">
    <property type="protein sequence ID" value="CAG6679732.1"/>
    <property type="molecule type" value="Transcribed_RNA"/>
</dbReference>
<evidence type="ECO:0000313" key="1">
    <source>
        <dbReference type="EMBL" id="CAG6679732.1"/>
    </source>
</evidence>
<protein>
    <submittedName>
        <fullName evidence="1">Uncharacterized protein</fullName>
    </submittedName>
</protein>
<reference evidence="1" key="1">
    <citation type="submission" date="2021-05" db="EMBL/GenBank/DDBJ databases">
        <authorList>
            <person name="Alioto T."/>
            <person name="Alioto T."/>
            <person name="Gomez Garrido J."/>
        </authorList>
    </citation>
    <scope>NUCLEOTIDE SEQUENCE</scope>
</reference>
<organism evidence="1">
    <name type="scientific">Cacopsylla melanoneura</name>
    <dbReference type="NCBI Taxonomy" id="428564"/>
    <lineage>
        <taxon>Eukaryota</taxon>
        <taxon>Metazoa</taxon>
        <taxon>Ecdysozoa</taxon>
        <taxon>Arthropoda</taxon>
        <taxon>Hexapoda</taxon>
        <taxon>Insecta</taxon>
        <taxon>Pterygota</taxon>
        <taxon>Neoptera</taxon>
        <taxon>Paraneoptera</taxon>
        <taxon>Hemiptera</taxon>
        <taxon>Sternorrhyncha</taxon>
        <taxon>Psylloidea</taxon>
        <taxon>Psyllidae</taxon>
        <taxon>Psyllinae</taxon>
        <taxon>Cacopsylla</taxon>
    </lineage>
</organism>
<name>A0A8D8T5B6_9HEMI</name>
<dbReference type="EMBL" id="HBUF01079456">
    <property type="protein sequence ID" value="CAG6632369.1"/>
    <property type="molecule type" value="Transcribed_RNA"/>
</dbReference>
<dbReference type="EMBL" id="HBUF01578893">
    <property type="protein sequence ID" value="CAG6769422.1"/>
    <property type="molecule type" value="Transcribed_RNA"/>
</dbReference>
<dbReference type="EMBL" id="HBUF01578894">
    <property type="protein sequence ID" value="CAG6769425.1"/>
    <property type="molecule type" value="Transcribed_RNA"/>
</dbReference>
<dbReference type="EMBL" id="HBUF01249917">
    <property type="protein sequence ID" value="CAG6679728.1"/>
    <property type="molecule type" value="Transcribed_RNA"/>
</dbReference>
<dbReference type="AlphaFoldDB" id="A0A8D8T5B6"/>
<sequence>MSSRIFHLSSKQPEIVCKIFPPIQLNSEAAVIGLTHFQVYNSIPNVDSNNNVFTYQDNVNKPFYDIVIPEGTYELADIESFLKLQLGEENVYIKPNINTLKCDFFCKYNVDFTKKNSIGQLFGISYKKYLANSVETSSIPIQISRINTIQIELNIVSGSYVNGLPTNCLYKCFISTPPGYRIVESPNNPIYLPVNTTEIDILHLKLTDERGNLINLRNEEFTIELHLKL</sequence>
<proteinExistence type="predicted"/>
<accession>A0A8D8T5B6</accession>